<dbReference type="InterPro" id="IPR053905">
    <property type="entry name" value="EF-G-like_DII"/>
</dbReference>
<dbReference type="InterPro" id="IPR035649">
    <property type="entry name" value="EFG_V"/>
</dbReference>
<dbReference type="InterPro" id="IPR041095">
    <property type="entry name" value="EFG_II"/>
</dbReference>
<dbReference type="Pfam" id="PF14492">
    <property type="entry name" value="EFG_III"/>
    <property type="match status" value="1"/>
</dbReference>
<dbReference type="Gene3D" id="3.40.50.300">
    <property type="entry name" value="P-loop containing nucleotide triphosphate hydrolases"/>
    <property type="match status" value="1"/>
</dbReference>
<dbReference type="Gene3D" id="3.30.230.10">
    <property type="match status" value="1"/>
</dbReference>
<dbReference type="InterPro" id="IPR000640">
    <property type="entry name" value="EFG_V-like"/>
</dbReference>
<evidence type="ECO:0000313" key="8">
    <source>
        <dbReference type="EMBL" id="PWW82432.1"/>
    </source>
</evidence>
<dbReference type="SUPFAM" id="SSF50447">
    <property type="entry name" value="Translation proteins"/>
    <property type="match status" value="1"/>
</dbReference>
<dbReference type="NCBIfam" id="NF009381">
    <property type="entry name" value="PRK12740.1-5"/>
    <property type="match status" value="1"/>
</dbReference>
<dbReference type="CDD" id="cd01434">
    <property type="entry name" value="EFG_mtEFG1_IV"/>
    <property type="match status" value="1"/>
</dbReference>
<dbReference type="InterPro" id="IPR047872">
    <property type="entry name" value="EFG_IV"/>
</dbReference>
<evidence type="ECO:0000256" key="1">
    <source>
        <dbReference type="ARBA" id="ARBA00017872"/>
    </source>
</evidence>
<dbReference type="InterPro" id="IPR009000">
    <property type="entry name" value="Transl_B-barrel_sf"/>
</dbReference>
<dbReference type="CDD" id="cd16262">
    <property type="entry name" value="EFG_III"/>
    <property type="match status" value="1"/>
</dbReference>
<dbReference type="NCBIfam" id="TIGR00231">
    <property type="entry name" value="small_GTP"/>
    <property type="match status" value="1"/>
</dbReference>
<dbReference type="InterPro" id="IPR027417">
    <property type="entry name" value="P-loop_NTPase"/>
</dbReference>
<dbReference type="InterPro" id="IPR035647">
    <property type="entry name" value="EFG_III/V"/>
</dbReference>
<dbReference type="InterPro" id="IPR000795">
    <property type="entry name" value="T_Tr_GTP-bd_dom"/>
</dbReference>
<feature type="domain" description="Tr-type G" evidence="7">
    <location>
        <begin position="7"/>
        <end position="281"/>
    </location>
</feature>
<dbReference type="SUPFAM" id="SSF54980">
    <property type="entry name" value="EF-G C-terminal domain-like"/>
    <property type="match status" value="2"/>
</dbReference>
<dbReference type="Proteomes" id="UP000246278">
    <property type="component" value="Unassembled WGS sequence"/>
</dbReference>
<dbReference type="FunFam" id="3.30.70.240:FF:000001">
    <property type="entry name" value="Elongation factor G"/>
    <property type="match status" value="1"/>
</dbReference>
<dbReference type="InterPro" id="IPR014721">
    <property type="entry name" value="Ribsml_uS5_D2-typ_fold_subgr"/>
</dbReference>
<dbReference type="Gene3D" id="3.30.70.870">
    <property type="entry name" value="Elongation Factor G (Translational Gtpase), domain 3"/>
    <property type="match status" value="1"/>
</dbReference>
<dbReference type="CDD" id="cd03713">
    <property type="entry name" value="EFG_mtEFG_C"/>
    <property type="match status" value="1"/>
</dbReference>
<dbReference type="GO" id="GO:0003924">
    <property type="term" value="F:GTPase activity"/>
    <property type="evidence" value="ECO:0007669"/>
    <property type="project" value="InterPro"/>
</dbReference>
<dbReference type="OrthoDB" id="9801591at2"/>
<protein>
    <recommendedName>
        <fullName evidence="1">Elongation factor G</fullName>
    </recommendedName>
</protein>
<dbReference type="SUPFAM" id="SSF52540">
    <property type="entry name" value="P-loop containing nucleoside triphosphate hydrolases"/>
    <property type="match status" value="1"/>
</dbReference>
<dbReference type="SUPFAM" id="SSF54211">
    <property type="entry name" value="Ribosomal protein S5 domain 2-like"/>
    <property type="match status" value="1"/>
</dbReference>
<comment type="caution">
    <text evidence="8">The sequence shown here is derived from an EMBL/GenBank/DDBJ whole genome shotgun (WGS) entry which is preliminary data.</text>
</comment>
<dbReference type="EMBL" id="PDNZ01000003">
    <property type="protein sequence ID" value="PWW82432.1"/>
    <property type="molecule type" value="Genomic_DNA"/>
</dbReference>
<organism evidence="8 9">
    <name type="scientific">Prosthecochloris marina</name>
    <dbReference type="NCBI Taxonomy" id="2017681"/>
    <lineage>
        <taxon>Bacteria</taxon>
        <taxon>Pseudomonadati</taxon>
        <taxon>Chlorobiota</taxon>
        <taxon>Chlorobiia</taxon>
        <taxon>Chlorobiales</taxon>
        <taxon>Chlorobiaceae</taxon>
        <taxon>Prosthecochloris</taxon>
    </lineage>
</organism>
<dbReference type="FunFam" id="3.30.230.10:FF:000003">
    <property type="entry name" value="Elongation factor G"/>
    <property type="match status" value="1"/>
</dbReference>
<dbReference type="RefSeq" id="WP_110022906.1">
    <property type="nucleotide sequence ID" value="NZ_PDNZ01000003.1"/>
</dbReference>
<evidence type="ECO:0000256" key="6">
    <source>
        <dbReference type="ARBA" id="ARBA00024731"/>
    </source>
</evidence>
<accession>A0A317T6W1</accession>
<dbReference type="InterPro" id="IPR005225">
    <property type="entry name" value="Small_GTP-bd"/>
</dbReference>
<dbReference type="CDD" id="cd04170">
    <property type="entry name" value="EF-G_bact"/>
    <property type="match status" value="1"/>
</dbReference>
<evidence type="ECO:0000256" key="4">
    <source>
        <dbReference type="ARBA" id="ARBA00022917"/>
    </source>
</evidence>
<dbReference type="InterPro" id="IPR020568">
    <property type="entry name" value="Ribosomal_Su5_D2-typ_SF"/>
</dbReference>
<keyword evidence="9" id="KW-1185">Reference proteome</keyword>
<dbReference type="NCBIfam" id="NF009891">
    <property type="entry name" value="PRK13351.1-1"/>
    <property type="match status" value="1"/>
</dbReference>
<dbReference type="Gene3D" id="3.30.70.240">
    <property type="match status" value="1"/>
</dbReference>
<comment type="function">
    <text evidence="6">Catalyzes the GTP-dependent ribosomal translocation step during translation elongation. During this step, the ribosome changes from the pre-translocational (PRE) to the post-translocational (POST) state as the newly formed A-site-bound peptidyl-tRNA and P-site-bound deacylated tRNA move to the P and E sites, respectively. Catalyzes the coordinated movement of the two tRNA molecules, the mRNA and conformational changes in the ribosome.</text>
</comment>
<dbReference type="CDD" id="cd04088">
    <property type="entry name" value="EFG_mtEFG_II"/>
    <property type="match status" value="1"/>
</dbReference>
<dbReference type="Pfam" id="PF00679">
    <property type="entry name" value="EFG_C"/>
    <property type="match status" value="1"/>
</dbReference>
<dbReference type="GO" id="GO:0032790">
    <property type="term" value="P:ribosome disassembly"/>
    <property type="evidence" value="ECO:0007669"/>
    <property type="project" value="TreeGrafter"/>
</dbReference>
<dbReference type="GO" id="GO:0003746">
    <property type="term" value="F:translation elongation factor activity"/>
    <property type="evidence" value="ECO:0007669"/>
    <property type="project" value="UniProtKB-KW"/>
</dbReference>
<evidence type="ECO:0000313" key="9">
    <source>
        <dbReference type="Proteomes" id="UP000246278"/>
    </source>
</evidence>
<evidence type="ECO:0000256" key="2">
    <source>
        <dbReference type="ARBA" id="ARBA00022741"/>
    </source>
</evidence>
<evidence type="ECO:0000256" key="3">
    <source>
        <dbReference type="ARBA" id="ARBA00022768"/>
    </source>
</evidence>
<dbReference type="InterPro" id="IPR009022">
    <property type="entry name" value="EFG_III"/>
</dbReference>
<dbReference type="Gene3D" id="2.40.30.10">
    <property type="entry name" value="Translation factors"/>
    <property type="match status" value="1"/>
</dbReference>
<dbReference type="SMART" id="SM00889">
    <property type="entry name" value="EFG_IV"/>
    <property type="match status" value="1"/>
</dbReference>
<gene>
    <name evidence="8" type="primary">fusA</name>
    <name evidence="8" type="ORF">CR164_05400</name>
</gene>
<name>A0A317T6W1_9CHLB</name>
<dbReference type="PANTHER" id="PTHR43261">
    <property type="entry name" value="TRANSLATION ELONGATION FACTOR G-RELATED"/>
    <property type="match status" value="1"/>
</dbReference>
<evidence type="ECO:0000256" key="5">
    <source>
        <dbReference type="ARBA" id="ARBA00023134"/>
    </source>
</evidence>
<keyword evidence="4" id="KW-0648">Protein biosynthesis</keyword>
<reference evidence="9" key="1">
    <citation type="submission" date="2017-10" db="EMBL/GenBank/DDBJ databases">
        <authorList>
            <person name="Gaisin V.A."/>
            <person name="Rysina M.S."/>
            <person name="Grouzdev D.S."/>
        </authorList>
    </citation>
    <scope>NUCLEOTIDE SEQUENCE [LARGE SCALE GENOMIC DNA]</scope>
    <source>
        <strain evidence="9">V1</strain>
    </source>
</reference>
<keyword evidence="5" id="KW-0342">GTP-binding</keyword>
<dbReference type="Pfam" id="PF03764">
    <property type="entry name" value="EFG_IV"/>
    <property type="match status" value="1"/>
</dbReference>
<dbReference type="GO" id="GO:0005525">
    <property type="term" value="F:GTP binding"/>
    <property type="evidence" value="ECO:0007669"/>
    <property type="project" value="UniProtKB-KW"/>
</dbReference>
<proteinExistence type="predicted"/>
<dbReference type="PROSITE" id="PS51722">
    <property type="entry name" value="G_TR_2"/>
    <property type="match status" value="1"/>
</dbReference>
<dbReference type="Pfam" id="PF00009">
    <property type="entry name" value="GTP_EFTU"/>
    <property type="match status" value="1"/>
</dbReference>
<dbReference type="AlphaFoldDB" id="A0A317T6W1"/>
<dbReference type="PANTHER" id="PTHR43261:SF6">
    <property type="entry name" value="ELONGATION FACTOR G-LIKE PROTEIN"/>
    <property type="match status" value="1"/>
</dbReference>
<sequence>MHAVQSDQLRNIVIAGHAGSGKTILTESLALSMNVTNRLGTIEDGTTISDYAEDEITRQHSLNSSLVHGTWKGHKINFIDTPGLPDFHGDVKSSMRVADTVFLTVNTSIGVEVGTDLIWDYTREYYKPTVFVLTKLDADRTNYTKTVEELQDHFGQVVTPIQFPAEEGLGHHIIIDVLLMKQLVFSPDKPGSMTVSEIPDLYKKRAEDLHFKLVEAVAETDEELMNRYFEVGNLTEDELRAGIKSALLTRTFFPVFCTSPLHLIGSERLLNAIVNLCPSPIERGPEHAYCSNQNNEKLLDPNPEGPTIAFIFKTMSEPRVGEVSYLRVYSGHIETGHELIDAQTGQLEKIGQVYTMEGQKKIPVEKLLAGDIGMVVKLKDSHTNDTLADKGTDCRISPIIFPEPLLATAIEPVAQGDEEKISSGLFHLHEEDPSFSIEHDTEFNQTILKTLGETHLDAILNRLEKKFSVSVKTSPVKIPYRETIRITANAQGKYKKQSGGRGQYGDVWVRIEPTERNSGFSFSSEVVGGVVPTRYLPAVEKGLRETVATGVLCGYPVVDLKTVVYDGSHHPVDSSEFAFKIAASMAFKAAFDKAKPLLLEPYYTLSVQSPEQYTGEIVGEISSKRGKIIGMDADSRFQIVKAHIPQSSLRDFHMQLVRLTQGRARYSCSFSHYEEMPQDVANQIVTSKEEKESA</sequence>
<dbReference type="Pfam" id="PF22042">
    <property type="entry name" value="EF-G_D2"/>
    <property type="match status" value="1"/>
</dbReference>
<dbReference type="SMART" id="SM00838">
    <property type="entry name" value="EFG_C"/>
    <property type="match status" value="1"/>
</dbReference>
<keyword evidence="3 8" id="KW-0251">Elongation factor</keyword>
<evidence type="ECO:0000259" key="7">
    <source>
        <dbReference type="PROSITE" id="PS51722"/>
    </source>
</evidence>
<keyword evidence="2" id="KW-0547">Nucleotide-binding</keyword>
<dbReference type="InterPro" id="IPR005517">
    <property type="entry name" value="Transl_elong_EFG/EF2_IV"/>
</dbReference>